<dbReference type="STRING" id="39947.A0A0P0VEP5"/>
<dbReference type="OMA" id="KNDASAM"/>
<dbReference type="GO" id="GO:0003729">
    <property type="term" value="F:mRNA binding"/>
    <property type="evidence" value="ECO:0007669"/>
    <property type="project" value="InterPro"/>
</dbReference>
<dbReference type="Proteomes" id="UP000059680">
    <property type="component" value="Chromosome 2"/>
</dbReference>
<dbReference type="GO" id="GO:0000245">
    <property type="term" value="P:spliceosomal complex assembly"/>
    <property type="evidence" value="ECO:0007669"/>
    <property type="project" value="InterPro"/>
</dbReference>
<feature type="region of interest" description="Disordered" evidence="1">
    <location>
        <begin position="37"/>
        <end position="74"/>
    </location>
</feature>
<reference evidence="2 3" key="3">
    <citation type="journal article" date="2013" name="Rice">
        <title>Improvement of the Oryza sativa Nipponbare reference genome using next generation sequence and optical map data.</title>
        <authorList>
            <person name="Kawahara Y."/>
            <person name="de la Bastide M."/>
            <person name="Hamilton J.P."/>
            <person name="Kanamori H."/>
            <person name="McCombie W.R."/>
            <person name="Ouyang S."/>
            <person name="Schwartz D.C."/>
            <person name="Tanaka T."/>
            <person name="Wu J."/>
            <person name="Zhou S."/>
            <person name="Childs K.L."/>
            <person name="Davidson R.M."/>
            <person name="Lin H."/>
            <person name="Quesada-Ocampo L."/>
            <person name="Vaillancourt B."/>
            <person name="Sakai H."/>
            <person name="Lee S.S."/>
            <person name="Kim J."/>
            <person name="Numa H."/>
            <person name="Itoh T."/>
            <person name="Buell C.R."/>
            <person name="Matsumoto T."/>
        </authorList>
    </citation>
    <scope>NUCLEOTIDE SEQUENCE [LARGE SCALE GENOMIC DNA]</scope>
    <source>
        <strain evidence="3">cv. Nipponbare</strain>
    </source>
</reference>
<feature type="compositionally biased region" description="Basic and acidic residues" evidence="1">
    <location>
        <begin position="95"/>
        <end position="117"/>
    </location>
</feature>
<dbReference type="EMBL" id="AP014958">
    <property type="protein sequence ID" value="BAS76972.1"/>
    <property type="molecule type" value="Genomic_DNA"/>
</dbReference>
<reference evidence="3" key="1">
    <citation type="journal article" date="2005" name="Nature">
        <title>The map-based sequence of the rice genome.</title>
        <authorList>
            <consortium name="International rice genome sequencing project (IRGSP)"/>
            <person name="Matsumoto T."/>
            <person name="Wu J."/>
            <person name="Kanamori H."/>
            <person name="Katayose Y."/>
            <person name="Fujisawa M."/>
            <person name="Namiki N."/>
            <person name="Mizuno H."/>
            <person name="Yamamoto K."/>
            <person name="Antonio B.A."/>
            <person name="Baba T."/>
            <person name="Sakata K."/>
            <person name="Nagamura Y."/>
            <person name="Aoki H."/>
            <person name="Arikawa K."/>
            <person name="Arita K."/>
            <person name="Bito T."/>
            <person name="Chiden Y."/>
            <person name="Fujitsuka N."/>
            <person name="Fukunaka R."/>
            <person name="Hamada M."/>
            <person name="Harada C."/>
            <person name="Hayashi A."/>
            <person name="Hijishita S."/>
            <person name="Honda M."/>
            <person name="Hosokawa S."/>
            <person name="Ichikawa Y."/>
            <person name="Idonuma A."/>
            <person name="Iijima M."/>
            <person name="Ikeda M."/>
            <person name="Ikeno M."/>
            <person name="Ito K."/>
            <person name="Ito S."/>
            <person name="Ito T."/>
            <person name="Ito Y."/>
            <person name="Ito Y."/>
            <person name="Iwabuchi A."/>
            <person name="Kamiya K."/>
            <person name="Karasawa W."/>
            <person name="Kurita K."/>
            <person name="Katagiri S."/>
            <person name="Kikuta A."/>
            <person name="Kobayashi H."/>
            <person name="Kobayashi N."/>
            <person name="Machita K."/>
            <person name="Maehara T."/>
            <person name="Masukawa M."/>
            <person name="Mizubayashi T."/>
            <person name="Mukai Y."/>
            <person name="Nagasaki H."/>
            <person name="Nagata Y."/>
            <person name="Naito S."/>
            <person name="Nakashima M."/>
            <person name="Nakama Y."/>
            <person name="Nakamichi Y."/>
            <person name="Nakamura M."/>
            <person name="Meguro A."/>
            <person name="Negishi M."/>
            <person name="Ohta I."/>
            <person name="Ohta T."/>
            <person name="Okamoto M."/>
            <person name="Ono N."/>
            <person name="Saji S."/>
            <person name="Sakaguchi M."/>
            <person name="Sakai K."/>
            <person name="Shibata M."/>
            <person name="Shimokawa T."/>
            <person name="Song J."/>
            <person name="Takazaki Y."/>
            <person name="Terasawa K."/>
            <person name="Tsugane M."/>
            <person name="Tsuji K."/>
            <person name="Ueda S."/>
            <person name="Waki K."/>
            <person name="Yamagata H."/>
            <person name="Yamamoto M."/>
            <person name="Yamamoto S."/>
            <person name="Yamane H."/>
            <person name="Yoshiki S."/>
            <person name="Yoshihara R."/>
            <person name="Yukawa K."/>
            <person name="Zhong H."/>
            <person name="Yano M."/>
            <person name="Yuan Q."/>
            <person name="Ouyang S."/>
            <person name="Liu J."/>
            <person name="Jones K.M."/>
            <person name="Gansberger K."/>
            <person name="Moffat K."/>
            <person name="Hill J."/>
            <person name="Bera J."/>
            <person name="Fadrosh D."/>
            <person name="Jin S."/>
            <person name="Johri S."/>
            <person name="Kim M."/>
            <person name="Overton L."/>
            <person name="Reardon M."/>
            <person name="Tsitrin T."/>
            <person name="Vuong H."/>
            <person name="Weaver B."/>
            <person name="Ciecko A."/>
            <person name="Tallon L."/>
            <person name="Jackson J."/>
            <person name="Pai G."/>
            <person name="Aken S.V."/>
            <person name="Utterback T."/>
            <person name="Reidmuller S."/>
            <person name="Feldblyum T."/>
            <person name="Hsiao J."/>
            <person name="Zismann V."/>
            <person name="Iobst S."/>
            <person name="de Vazeille A.R."/>
            <person name="Buell C.R."/>
            <person name="Ying K."/>
            <person name="Li Y."/>
            <person name="Lu T."/>
            <person name="Huang Y."/>
            <person name="Zhao Q."/>
            <person name="Feng Q."/>
            <person name="Zhang L."/>
            <person name="Zhu J."/>
            <person name="Weng Q."/>
            <person name="Mu J."/>
            <person name="Lu Y."/>
            <person name="Fan D."/>
            <person name="Liu Y."/>
            <person name="Guan J."/>
            <person name="Zhang Y."/>
            <person name="Yu S."/>
            <person name="Liu X."/>
            <person name="Zhang Y."/>
            <person name="Hong G."/>
            <person name="Han B."/>
            <person name="Choisne N."/>
            <person name="Demange N."/>
            <person name="Orjeda G."/>
            <person name="Samain S."/>
            <person name="Cattolico L."/>
            <person name="Pelletier E."/>
            <person name="Couloux A."/>
            <person name="Segurens B."/>
            <person name="Wincker P."/>
            <person name="D'Hont A."/>
            <person name="Scarpelli C."/>
            <person name="Weissenbach J."/>
            <person name="Salanoubat M."/>
            <person name="Quetier F."/>
            <person name="Yu Y."/>
            <person name="Kim H.R."/>
            <person name="Rambo T."/>
            <person name="Currie J."/>
            <person name="Collura K."/>
            <person name="Luo M."/>
            <person name="Yang T."/>
            <person name="Ammiraju J.S.S."/>
            <person name="Engler F."/>
            <person name="Soderlund C."/>
            <person name="Wing R.A."/>
            <person name="Palmer L.E."/>
            <person name="de la Bastide M."/>
            <person name="Spiegel L."/>
            <person name="Nascimento L."/>
            <person name="Zutavern T."/>
            <person name="O'Shaughnessy A."/>
            <person name="Dike S."/>
            <person name="Dedhia N."/>
            <person name="Preston R."/>
            <person name="Balija V."/>
            <person name="McCombie W.R."/>
            <person name="Chow T."/>
            <person name="Chen H."/>
            <person name="Chung M."/>
            <person name="Chen C."/>
            <person name="Shaw J."/>
            <person name="Wu H."/>
            <person name="Hsiao K."/>
            <person name="Chao Y."/>
            <person name="Chu M."/>
            <person name="Cheng C."/>
            <person name="Hour A."/>
            <person name="Lee P."/>
            <person name="Lin S."/>
            <person name="Lin Y."/>
            <person name="Liou J."/>
            <person name="Liu S."/>
            <person name="Hsing Y."/>
            <person name="Raghuvanshi S."/>
            <person name="Mohanty A."/>
            <person name="Bharti A.K."/>
            <person name="Gaur A."/>
            <person name="Gupta V."/>
            <person name="Kumar D."/>
            <person name="Ravi V."/>
            <person name="Vij S."/>
            <person name="Kapur A."/>
            <person name="Khurana P."/>
            <person name="Khurana P."/>
            <person name="Khurana J.P."/>
            <person name="Tyagi A.K."/>
            <person name="Gaikwad K."/>
            <person name="Singh A."/>
            <person name="Dalal V."/>
            <person name="Srivastava S."/>
            <person name="Dixit A."/>
            <person name="Pal A.K."/>
            <person name="Ghazi I.A."/>
            <person name="Yadav M."/>
            <person name="Pandit A."/>
            <person name="Bhargava A."/>
            <person name="Sureshbabu K."/>
            <person name="Batra K."/>
            <person name="Sharma T.R."/>
            <person name="Mohapatra T."/>
            <person name="Singh N.K."/>
            <person name="Messing J."/>
            <person name="Nelson A.B."/>
            <person name="Fuks G."/>
            <person name="Kavchok S."/>
            <person name="Keizer G."/>
            <person name="Linton E."/>
            <person name="Llaca V."/>
            <person name="Song R."/>
            <person name="Tanyolac B."/>
            <person name="Young S."/>
            <person name="Ho-Il K."/>
            <person name="Hahn J.H."/>
            <person name="Sangsakoo G."/>
            <person name="Vanavichit A."/>
            <person name="de Mattos Luiz.A.T."/>
            <person name="Zimmer P.D."/>
            <person name="Malone G."/>
            <person name="Dellagostin O."/>
            <person name="de Oliveira A.C."/>
            <person name="Bevan M."/>
            <person name="Bancroft I."/>
            <person name="Minx P."/>
            <person name="Cordum H."/>
            <person name="Wilson R."/>
            <person name="Cheng Z."/>
            <person name="Jin W."/>
            <person name="Jiang J."/>
            <person name="Leong S.A."/>
            <person name="Iwama H."/>
            <person name="Gojobori T."/>
            <person name="Itoh T."/>
            <person name="Niimura Y."/>
            <person name="Fujii Y."/>
            <person name="Habara T."/>
            <person name="Sakai H."/>
            <person name="Sato Y."/>
            <person name="Wilson G."/>
            <person name="Kumar K."/>
            <person name="McCouch S."/>
            <person name="Juretic N."/>
            <person name="Hoen D."/>
            <person name="Wright S."/>
            <person name="Bruskiewich R."/>
            <person name="Bureau T."/>
            <person name="Miyao A."/>
            <person name="Hirochika H."/>
            <person name="Nishikawa T."/>
            <person name="Kadowaki K."/>
            <person name="Sugiura M."/>
            <person name="Burr B."/>
            <person name="Sasaki T."/>
        </authorList>
    </citation>
    <scope>NUCLEOTIDE SEQUENCE [LARGE SCALE GENOMIC DNA]</scope>
    <source>
        <strain evidence="3">cv. Nipponbare</strain>
    </source>
</reference>
<dbReference type="SMR" id="A0A0P0VEP5"/>
<feature type="region of interest" description="Disordered" evidence="1">
    <location>
        <begin position="89"/>
        <end position="144"/>
    </location>
</feature>
<reference evidence="2 3" key="2">
    <citation type="journal article" date="2013" name="Plant Cell Physiol.">
        <title>Rice Annotation Project Database (RAP-DB): an integrative and interactive database for rice genomics.</title>
        <authorList>
            <person name="Sakai H."/>
            <person name="Lee S.S."/>
            <person name="Tanaka T."/>
            <person name="Numa H."/>
            <person name="Kim J."/>
            <person name="Kawahara Y."/>
            <person name="Wakimoto H."/>
            <person name="Yang C.C."/>
            <person name="Iwamoto M."/>
            <person name="Abe T."/>
            <person name="Yamada Y."/>
            <person name="Muto A."/>
            <person name="Inokuchi H."/>
            <person name="Ikemura T."/>
            <person name="Matsumoto T."/>
            <person name="Sasaki T."/>
            <person name="Itoh T."/>
        </authorList>
    </citation>
    <scope>NUCLEOTIDE SEQUENCE [LARGE SCALE GENOMIC DNA]</scope>
    <source>
        <strain evidence="3">cv. Nipponbare</strain>
    </source>
</reference>
<proteinExistence type="evidence at protein level"/>
<dbReference type="PANTHER" id="PTHR12097">
    <property type="entry name" value="SPLICING FACTOR 3B, SUBUNIT 1-RELATED"/>
    <property type="match status" value="1"/>
</dbReference>
<evidence type="ECO:0007829" key="4">
    <source>
        <dbReference type="PeptideAtlas" id="A0A0P0VEP5"/>
    </source>
</evidence>
<evidence type="ECO:0000256" key="1">
    <source>
        <dbReference type="SAM" id="MobiDB-lite"/>
    </source>
</evidence>
<feature type="compositionally biased region" description="Acidic residues" evidence="1">
    <location>
        <begin position="60"/>
        <end position="70"/>
    </location>
</feature>
<dbReference type="Gramene" id="Os02t0147300-01">
    <property type="protein sequence ID" value="Os02t0147300-01"/>
    <property type="gene ID" value="Os02g0147300"/>
</dbReference>
<dbReference type="eggNOG" id="KOG0213">
    <property type="taxonomic scope" value="Eukaryota"/>
</dbReference>
<dbReference type="AlphaFoldDB" id="A0A0P0VEP5"/>
<dbReference type="InterPro" id="IPR038737">
    <property type="entry name" value="SF3b_su1-like"/>
</dbReference>
<evidence type="ECO:0000313" key="2">
    <source>
        <dbReference type="EMBL" id="BAS76972.1"/>
    </source>
</evidence>
<evidence type="ECO:0007829" key="5">
    <source>
        <dbReference type="ProteomicsDB" id="A0A0P0VEP5"/>
    </source>
</evidence>
<evidence type="ECO:0000313" key="3">
    <source>
        <dbReference type="Proteomes" id="UP000059680"/>
    </source>
</evidence>
<protein>
    <submittedName>
        <fullName evidence="2">Os02g0147300 protein</fullName>
    </submittedName>
</protein>
<dbReference type="InParanoid" id="A0A0P0VEP5"/>
<feature type="region of interest" description="Disordered" evidence="1">
    <location>
        <begin position="161"/>
        <end position="185"/>
    </location>
</feature>
<accession>A0A0P0VEP5</accession>
<name>A0A0P0VEP5_ORYSJ</name>
<gene>
    <name evidence="2" type="ordered locus">Os02g0147300</name>
    <name evidence="2" type="ORF">OSNPB_020147300</name>
</gene>
<sequence length="185" mass="20097">MDGIDAELARAQEERKKMEEALAAGAPMAVSSVTFDTDLYGGGGSDPNRFAGYDTSIPASEDDAPEDESEAAVNPAARRLASYTGHAVAAPDIPRAAEDDGLPKKSQRIIDREDDYRRRRLARIISPERHDPFAAGEATPDPSVRTYADAMRENDLQKQKEQLLRDIAQKKKGRGGEGQGEEGRA</sequence>
<keyword evidence="3" id="KW-1185">Reference proteome</keyword>
<organism evidence="2 3">
    <name type="scientific">Oryza sativa subsp. japonica</name>
    <name type="common">Rice</name>
    <dbReference type="NCBI Taxonomy" id="39947"/>
    <lineage>
        <taxon>Eukaryota</taxon>
        <taxon>Viridiplantae</taxon>
        <taxon>Streptophyta</taxon>
        <taxon>Embryophyta</taxon>
        <taxon>Tracheophyta</taxon>
        <taxon>Spermatophyta</taxon>
        <taxon>Magnoliopsida</taxon>
        <taxon>Liliopsida</taxon>
        <taxon>Poales</taxon>
        <taxon>Poaceae</taxon>
        <taxon>BOP clade</taxon>
        <taxon>Oryzoideae</taxon>
        <taxon>Oryzeae</taxon>
        <taxon>Oryzinae</taxon>
        <taxon>Oryza</taxon>
        <taxon>Oryza sativa</taxon>
    </lineage>
</organism>
<dbReference type="PaxDb" id="39947-A0A0P0VEP5"/>
<keyword evidence="4 5" id="KW-1267">Proteomics identification</keyword>